<dbReference type="Proteomes" id="UP000735302">
    <property type="component" value="Unassembled WGS sequence"/>
</dbReference>
<evidence type="ECO:0000313" key="1">
    <source>
        <dbReference type="EMBL" id="GFO39792.1"/>
    </source>
</evidence>
<accession>A0AAV4D6N4</accession>
<dbReference type="EMBL" id="BLXT01007525">
    <property type="protein sequence ID" value="GFO39792.1"/>
    <property type="molecule type" value="Genomic_DNA"/>
</dbReference>
<organism evidence="1 2">
    <name type="scientific">Plakobranchus ocellatus</name>
    <dbReference type="NCBI Taxonomy" id="259542"/>
    <lineage>
        <taxon>Eukaryota</taxon>
        <taxon>Metazoa</taxon>
        <taxon>Spiralia</taxon>
        <taxon>Lophotrochozoa</taxon>
        <taxon>Mollusca</taxon>
        <taxon>Gastropoda</taxon>
        <taxon>Heterobranchia</taxon>
        <taxon>Euthyneura</taxon>
        <taxon>Panpulmonata</taxon>
        <taxon>Sacoglossa</taxon>
        <taxon>Placobranchoidea</taxon>
        <taxon>Plakobranchidae</taxon>
        <taxon>Plakobranchus</taxon>
    </lineage>
</organism>
<comment type="caution">
    <text evidence="1">The sequence shown here is derived from an EMBL/GenBank/DDBJ whole genome shotgun (WGS) entry which is preliminary data.</text>
</comment>
<reference evidence="1 2" key="1">
    <citation type="journal article" date="2021" name="Elife">
        <title>Chloroplast acquisition without the gene transfer in kleptoplastic sea slugs, Plakobranchus ocellatus.</title>
        <authorList>
            <person name="Maeda T."/>
            <person name="Takahashi S."/>
            <person name="Yoshida T."/>
            <person name="Shimamura S."/>
            <person name="Takaki Y."/>
            <person name="Nagai Y."/>
            <person name="Toyoda A."/>
            <person name="Suzuki Y."/>
            <person name="Arimoto A."/>
            <person name="Ishii H."/>
            <person name="Satoh N."/>
            <person name="Nishiyama T."/>
            <person name="Hasebe M."/>
            <person name="Maruyama T."/>
            <person name="Minagawa J."/>
            <person name="Obokata J."/>
            <person name="Shigenobu S."/>
        </authorList>
    </citation>
    <scope>NUCLEOTIDE SEQUENCE [LARGE SCALE GENOMIC DNA]</scope>
</reference>
<gene>
    <name evidence="1" type="ORF">PoB_006629700</name>
</gene>
<dbReference type="AlphaFoldDB" id="A0AAV4D6N4"/>
<sequence length="77" mass="8110">MCMATGEGEGRRDRGEITVYQINRLPWRLSRLHQSPDLSNPDLALKGPLSVTGTSFSCPVAGSVPQSGPAARALGSS</sequence>
<proteinExistence type="predicted"/>
<evidence type="ECO:0000313" key="2">
    <source>
        <dbReference type="Proteomes" id="UP000735302"/>
    </source>
</evidence>
<keyword evidence="2" id="KW-1185">Reference proteome</keyword>
<protein>
    <submittedName>
        <fullName evidence="1">Uncharacterized protein</fullName>
    </submittedName>
</protein>
<name>A0AAV4D6N4_9GAST</name>